<feature type="domain" description="Sodium/calcium exchanger membrane region" evidence="6">
    <location>
        <begin position="165"/>
        <end position="305"/>
    </location>
</feature>
<feature type="transmembrane region" description="Helical" evidence="5">
    <location>
        <begin position="66"/>
        <end position="93"/>
    </location>
</feature>
<dbReference type="InterPro" id="IPR044880">
    <property type="entry name" value="NCX_ion-bd_dom_sf"/>
</dbReference>
<dbReference type="Gene3D" id="6.10.280.80">
    <property type="entry name" value="NCX, peripheral helical region"/>
    <property type="match status" value="1"/>
</dbReference>
<evidence type="ECO:0000256" key="4">
    <source>
        <dbReference type="ARBA" id="ARBA00023136"/>
    </source>
</evidence>
<evidence type="ECO:0000256" key="1">
    <source>
        <dbReference type="ARBA" id="ARBA00004141"/>
    </source>
</evidence>
<organism evidence="7 8">
    <name type="scientific">Sulfitobacter indolifex HEL-45</name>
    <dbReference type="NCBI Taxonomy" id="391624"/>
    <lineage>
        <taxon>Bacteria</taxon>
        <taxon>Pseudomonadati</taxon>
        <taxon>Pseudomonadota</taxon>
        <taxon>Alphaproteobacteria</taxon>
        <taxon>Rhodobacterales</taxon>
        <taxon>Roseobacteraceae</taxon>
        <taxon>Sulfitobacter</taxon>
    </lineage>
</organism>
<reference evidence="7 8" key="1">
    <citation type="submission" date="2007-11" db="EMBL/GenBank/DDBJ databases">
        <authorList>
            <person name="Wagner-Dobler I."/>
            <person name="Ferriera S."/>
            <person name="Johnson J."/>
            <person name="Kravitz S."/>
            <person name="Beeson K."/>
            <person name="Sutton G."/>
            <person name="Rogers Y.-H."/>
            <person name="Friedman R."/>
            <person name="Frazier M."/>
            <person name="Venter J.C."/>
        </authorList>
    </citation>
    <scope>NUCLEOTIDE SEQUENCE [LARGE SCALE GENOMIC DNA]</scope>
    <source>
        <strain evidence="7 8">HEL-45</strain>
    </source>
</reference>
<feature type="transmembrane region" description="Helical" evidence="5">
    <location>
        <begin position="289"/>
        <end position="306"/>
    </location>
</feature>
<keyword evidence="3 5" id="KW-1133">Transmembrane helix</keyword>
<feature type="transmembrane region" description="Helical" evidence="5">
    <location>
        <begin position="99"/>
        <end position="118"/>
    </location>
</feature>
<comment type="caution">
    <text evidence="7">The sequence shown here is derived from an EMBL/GenBank/DDBJ whole genome shotgun (WGS) entry which is preliminary data.</text>
</comment>
<dbReference type="PANTHER" id="PTHR10846:SF8">
    <property type="entry name" value="INNER MEMBRANE PROTEIN YRBG"/>
    <property type="match status" value="1"/>
</dbReference>
<comment type="subcellular location">
    <subcellularLocation>
        <location evidence="1">Membrane</location>
        <topology evidence="1">Multi-pass membrane protein</topology>
    </subcellularLocation>
</comment>
<keyword evidence="4 5" id="KW-0472">Membrane</keyword>
<evidence type="ECO:0000259" key="6">
    <source>
        <dbReference type="Pfam" id="PF01699"/>
    </source>
</evidence>
<dbReference type="NCBIfam" id="TIGR00367">
    <property type="entry name" value="calcium/sodium antiporter"/>
    <property type="match status" value="1"/>
</dbReference>
<gene>
    <name evidence="7" type="ORF">OIHEL45_14849</name>
</gene>
<evidence type="ECO:0000313" key="8">
    <source>
        <dbReference type="Proteomes" id="UP000003257"/>
    </source>
</evidence>
<dbReference type="Gene3D" id="1.20.1420.30">
    <property type="entry name" value="NCX, central ion-binding region"/>
    <property type="match status" value="1"/>
</dbReference>
<feature type="transmembrane region" description="Helical" evidence="5">
    <location>
        <begin position="33"/>
        <end position="54"/>
    </location>
</feature>
<feature type="transmembrane region" description="Helical" evidence="5">
    <location>
        <begin position="264"/>
        <end position="283"/>
    </location>
</feature>
<dbReference type="EMBL" id="ABID01000004">
    <property type="protein sequence ID" value="EDQ04217.1"/>
    <property type="molecule type" value="Genomic_DNA"/>
</dbReference>
<dbReference type="InterPro" id="IPR004837">
    <property type="entry name" value="NaCa_Exmemb"/>
</dbReference>
<evidence type="ECO:0000313" key="7">
    <source>
        <dbReference type="EMBL" id="EDQ04217.1"/>
    </source>
</evidence>
<feature type="transmembrane region" description="Helical" evidence="5">
    <location>
        <begin position="162"/>
        <end position="180"/>
    </location>
</feature>
<protein>
    <submittedName>
        <fullName evidence="7">K+-dependent Na+/Ca+ exchanger related-protein</fullName>
    </submittedName>
</protein>
<dbReference type="InterPro" id="IPR004481">
    <property type="entry name" value="K/Na/Ca-exchanger"/>
</dbReference>
<evidence type="ECO:0000256" key="2">
    <source>
        <dbReference type="ARBA" id="ARBA00022692"/>
    </source>
</evidence>
<feature type="transmembrane region" description="Helical" evidence="5">
    <location>
        <begin position="229"/>
        <end position="252"/>
    </location>
</feature>
<accession>A0ABM9X408</accession>
<name>A0ABM9X408_9RHOB</name>
<evidence type="ECO:0000256" key="3">
    <source>
        <dbReference type="ARBA" id="ARBA00022989"/>
    </source>
</evidence>
<sequence length="307" mass="31136">MNILFVLGGLLGLVLGGDYLVRGAVALSQRIGLSPLVIGLTIVGFGTSTPELVTSVQAAMLGAPDIALGNVVGSNIANILLILGVAAVIAPFAINRRSFARDGSVMLAASLLCLGAVLLGRVDRVAGAICIAGLAAYLIYTFRSDRNSAAEVAEPLPDQVQVWLAPVWLLGGLALTIFSARFLVIGAVALAQAVGLSEAVIGLTIVAVGTSMPELVTSVIAARRGQSDVALGNVVGSNIFNILGVLGVTAVIQPVRVAAQIATLDIWIMLAATGALIACGAFGGRVTRGQGAVFILAYVAYIGVLLA</sequence>
<proteinExistence type="predicted"/>
<keyword evidence="8" id="KW-1185">Reference proteome</keyword>
<feature type="domain" description="Sodium/calcium exchanger membrane region" evidence="6">
    <location>
        <begin position="3"/>
        <end position="141"/>
    </location>
</feature>
<dbReference type="RefSeq" id="WP_007119981.1">
    <property type="nucleotide sequence ID" value="NZ_ABID01000004.1"/>
</dbReference>
<dbReference type="PANTHER" id="PTHR10846">
    <property type="entry name" value="SODIUM/POTASSIUM/CALCIUM EXCHANGER"/>
    <property type="match status" value="1"/>
</dbReference>
<dbReference type="Pfam" id="PF01699">
    <property type="entry name" value="Na_Ca_ex"/>
    <property type="match status" value="2"/>
</dbReference>
<keyword evidence="2 5" id="KW-0812">Transmembrane</keyword>
<evidence type="ECO:0000256" key="5">
    <source>
        <dbReference type="SAM" id="Phobius"/>
    </source>
</evidence>
<dbReference type="Proteomes" id="UP000003257">
    <property type="component" value="Unassembled WGS sequence"/>
</dbReference>
<feature type="transmembrane region" description="Helical" evidence="5">
    <location>
        <begin position="125"/>
        <end position="142"/>
    </location>
</feature>